<reference evidence="3 4" key="1">
    <citation type="journal article" date="2019" name="Nat. Commun.">
        <title>A new type of DNA phosphorothioation-based antiviral system in archaea.</title>
        <authorList>
            <person name="Xiong L."/>
            <person name="Liu S."/>
            <person name="Chen S."/>
            <person name="Xiao Y."/>
            <person name="Zhu B."/>
            <person name="Gao Y."/>
            <person name="Zhang Y."/>
            <person name="Chen B."/>
            <person name="Luo J."/>
            <person name="Deng Z."/>
            <person name="Chen X."/>
            <person name="Wang L."/>
            <person name="Chen S."/>
        </authorList>
    </citation>
    <scope>NUCLEOTIDE SEQUENCE [LARGE SCALE GENOMIC DNA]</scope>
    <source>
        <strain evidence="3 4">CBA1105</strain>
    </source>
</reference>
<organism evidence="3 4">
    <name type="scientific">Halapricum salinum</name>
    <dbReference type="NCBI Taxonomy" id="1457250"/>
    <lineage>
        <taxon>Archaea</taxon>
        <taxon>Methanobacteriati</taxon>
        <taxon>Methanobacteriota</taxon>
        <taxon>Stenosarchaea group</taxon>
        <taxon>Halobacteria</taxon>
        <taxon>Halobacteriales</taxon>
        <taxon>Haloarculaceae</taxon>
        <taxon>Halapricum</taxon>
    </lineage>
</organism>
<evidence type="ECO:0000259" key="2">
    <source>
        <dbReference type="Pfam" id="PF00582"/>
    </source>
</evidence>
<evidence type="ECO:0000313" key="3">
    <source>
        <dbReference type="EMBL" id="QCC52781.1"/>
    </source>
</evidence>
<dbReference type="KEGG" id="hsn:DV733_16755"/>
<comment type="similarity">
    <text evidence="1">Belongs to the universal stress protein A family.</text>
</comment>
<dbReference type="PANTHER" id="PTHR46268">
    <property type="entry name" value="STRESS RESPONSE PROTEIN NHAX"/>
    <property type="match status" value="1"/>
</dbReference>
<dbReference type="InterPro" id="IPR014729">
    <property type="entry name" value="Rossmann-like_a/b/a_fold"/>
</dbReference>
<dbReference type="PANTHER" id="PTHR46268:SF6">
    <property type="entry name" value="UNIVERSAL STRESS PROTEIN UP12"/>
    <property type="match status" value="1"/>
</dbReference>
<dbReference type="EMBL" id="CP031310">
    <property type="protein sequence ID" value="QCC52781.1"/>
    <property type="molecule type" value="Genomic_DNA"/>
</dbReference>
<dbReference type="Proteomes" id="UP000296706">
    <property type="component" value="Chromosome"/>
</dbReference>
<dbReference type="OrthoDB" id="105697at2157"/>
<proteinExistence type="inferred from homology"/>
<dbReference type="Gene3D" id="3.40.50.620">
    <property type="entry name" value="HUPs"/>
    <property type="match status" value="2"/>
</dbReference>
<protein>
    <submittedName>
        <fullName evidence="3">Universal stress protein</fullName>
    </submittedName>
</protein>
<keyword evidence="4" id="KW-1185">Reference proteome</keyword>
<dbReference type="Pfam" id="PF00582">
    <property type="entry name" value="Usp"/>
    <property type="match status" value="2"/>
</dbReference>
<sequence length="292" mass="30956">MMYETILVPVDGSDPSVAAAEEAIEIARRFDAHLSLVTAIEVPEPPDSEVVTGSDRRSLDEETARAIEWLETHAADAGVAHETLVERGLPHDVISAAVADLRADLVAMGTHGRTGVERVLLGSVTERFLRTSTVPVLTAHQRDEVGRFDDVLVPTDGSSCAERAVDHALAIADRCDATLHALSAVDVQAMASGLDMGAGLPDVIETLTDQREDAVAAVRDRAATHGIDCETAVFEGAPVQAISEYVTKHGIDLVTMGTHGHSGLERLLLGSVAERTIRTSEVPVLAVPPESE</sequence>
<gene>
    <name evidence="3" type="ORF">DV733_16755</name>
</gene>
<dbReference type="AlphaFoldDB" id="A0A4D6HGK7"/>
<dbReference type="PRINTS" id="PR01438">
    <property type="entry name" value="UNVRSLSTRESS"/>
</dbReference>
<accession>A0A4D6HGK7</accession>
<dbReference type="InterPro" id="IPR006015">
    <property type="entry name" value="Universal_stress_UspA"/>
</dbReference>
<evidence type="ECO:0000313" key="4">
    <source>
        <dbReference type="Proteomes" id="UP000296706"/>
    </source>
</evidence>
<dbReference type="STRING" id="1457250.GCA_000755225_02232"/>
<feature type="domain" description="UspA" evidence="2">
    <location>
        <begin position="2"/>
        <end position="138"/>
    </location>
</feature>
<dbReference type="InterPro" id="IPR006016">
    <property type="entry name" value="UspA"/>
</dbReference>
<evidence type="ECO:0000256" key="1">
    <source>
        <dbReference type="ARBA" id="ARBA00008791"/>
    </source>
</evidence>
<dbReference type="SUPFAM" id="SSF52402">
    <property type="entry name" value="Adenine nucleotide alpha hydrolases-like"/>
    <property type="match status" value="2"/>
</dbReference>
<dbReference type="CDD" id="cd00293">
    <property type="entry name" value="USP-like"/>
    <property type="match status" value="2"/>
</dbReference>
<name>A0A4D6HGK7_9EURY</name>
<feature type="domain" description="UspA" evidence="2">
    <location>
        <begin position="148"/>
        <end position="288"/>
    </location>
</feature>